<dbReference type="EMBL" id="WNLA01000017">
    <property type="protein sequence ID" value="MTW04681.1"/>
    <property type="molecule type" value="Genomic_DNA"/>
</dbReference>
<comment type="caution">
    <text evidence="1">The sequence shown here is derived from an EMBL/GenBank/DDBJ whole genome shotgun (WGS) entry which is preliminary data.</text>
</comment>
<accession>A0A6L6Q5Y2</accession>
<gene>
    <name evidence="1" type="ORF">GM668_21645</name>
</gene>
<reference evidence="1 2" key="1">
    <citation type="submission" date="2019-11" db="EMBL/GenBank/DDBJ databases">
        <title>Type strains purchased from KCTC, JCM and DSMZ.</title>
        <authorList>
            <person name="Lu H."/>
        </authorList>
    </citation>
    <scope>NUCLEOTIDE SEQUENCE [LARGE SCALE GENOMIC DNA]</scope>
    <source>
        <strain evidence="1 2">KCTC 42409</strain>
    </source>
</reference>
<dbReference type="PANTHER" id="PTHR39441">
    <property type="entry name" value="DUF2252 DOMAIN-CONTAINING PROTEIN"/>
    <property type="match status" value="1"/>
</dbReference>
<protein>
    <submittedName>
        <fullName evidence="1">DUF2252 domain-containing protein</fullName>
    </submittedName>
</protein>
<name>A0A6L6Q5Y2_9BURK</name>
<keyword evidence="2" id="KW-1185">Reference proteome</keyword>
<dbReference type="InterPro" id="IPR018721">
    <property type="entry name" value="DUF2252"/>
</dbReference>
<dbReference type="Pfam" id="PF10009">
    <property type="entry name" value="DUF2252"/>
    <property type="match status" value="1"/>
</dbReference>
<dbReference type="AlphaFoldDB" id="A0A6L6Q5Y2"/>
<dbReference type="Proteomes" id="UP000484015">
    <property type="component" value="Unassembled WGS sequence"/>
</dbReference>
<sequence>MIHPIPNFVARSRPSWVAGQLYAHHHQFAAHNRADLKIRMEKMANASSAFPFFRATAHLFYLDMATHPSAFTTEHTAYTWLTGDAHLGNFGARRDSSGTAVFGIADFDEGYFGQYIWDLRRLAASMVLLGRQNHIADGGITNAIQSLAGAYENRLATFRGDRSELRFRLTEDNTSGVVQDTIRRAAQASSTRLLDKYTERNPGGLRRFVDAHEDLAPVTAGTRGALLAAMDNYAASIPPALRQGPAFYNVLDVRQRLGAGMGSLGKMRWYLLLQGNDDQVLLEAKQAIPSAVCGAGGPVMLPETYGGHEGCRQARTQRAHQVDPDPMNGWTMVEGMHCYVHQKSGSERDFDPQDLTTAGKLETAARYLGMALASAHALADQDADSESPRYNIIKHITELLGSSSSFQQELVSFAYGYSVQVELDWQAFRDARRAGTALY</sequence>
<dbReference type="OrthoDB" id="1491115at2"/>
<evidence type="ECO:0000313" key="2">
    <source>
        <dbReference type="Proteomes" id="UP000484015"/>
    </source>
</evidence>
<evidence type="ECO:0000313" key="1">
    <source>
        <dbReference type="EMBL" id="MTW04681.1"/>
    </source>
</evidence>
<proteinExistence type="predicted"/>
<dbReference type="PANTHER" id="PTHR39441:SF1">
    <property type="entry name" value="DUF2252 DOMAIN-CONTAINING PROTEIN"/>
    <property type="match status" value="1"/>
</dbReference>
<dbReference type="RefSeq" id="WP_155441035.1">
    <property type="nucleotide sequence ID" value="NZ_WNLA01000017.1"/>
</dbReference>
<organism evidence="1 2">
    <name type="scientific">Pseudoduganella ginsengisoli</name>
    <dbReference type="NCBI Taxonomy" id="1462440"/>
    <lineage>
        <taxon>Bacteria</taxon>
        <taxon>Pseudomonadati</taxon>
        <taxon>Pseudomonadota</taxon>
        <taxon>Betaproteobacteria</taxon>
        <taxon>Burkholderiales</taxon>
        <taxon>Oxalobacteraceae</taxon>
        <taxon>Telluria group</taxon>
        <taxon>Pseudoduganella</taxon>
    </lineage>
</organism>